<dbReference type="InterPro" id="IPR007529">
    <property type="entry name" value="Znf_HIT"/>
</dbReference>
<reference evidence="3" key="1">
    <citation type="submission" date="2021-01" db="UniProtKB">
        <authorList>
            <consortium name="EnsemblPlants"/>
        </authorList>
    </citation>
    <scope>IDENTIFICATION</scope>
</reference>
<dbReference type="Gramene" id="Kaladp1199s0001.1.v1.1">
    <property type="protein sequence ID" value="Kaladp1199s0001.1.v1.1"/>
    <property type="gene ID" value="Kaladp1199s0001.v1.1"/>
</dbReference>
<evidence type="ECO:0000259" key="2">
    <source>
        <dbReference type="Pfam" id="PF04438"/>
    </source>
</evidence>
<feature type="compositionally biased region" description="Low complexity" evidence="1">
    <location>
        <begin position="27"/>
        <end position="38"/>
    </location>
</feature>
<evidence type="ECO:0000256" key="1">
    <source>
        <dbReference type="SAM" id="MobiDB-lite"/>
    </source>
</evidence>
<dbReference type="Gene3D" id="3.30.60.190">
    <property type="match status" value="1"/>
</dbReference>
<evidence type="ECO:0000313" key="4">
    <source>
        <dbReference type="Proteomes" id="UP000594263"/>
    </source>
</evidence>
<name>A0A7N0VKY0_KALFE</name>
<evidence type="ECO:0000313" key="3">
    <source>
        <dbReference type="EnsemblPlants" id="Kaladp1199s0001.1.v1.1"/>
    </source>
</evidence>
<feature type="domain" description="HIT-type" evidence="2">
    <location>
        <begin position="54"/>
        <end position="73"/>
    </location>
</feature>
<keyword evidence="4" id="KW-1185">Reference proteome</keyword>
<feature type="region of interest" description="Disordered" evidence="1">
    <location>
        <begin position="22"/>
        <end position="47"/>
    </location>
</feature>
<dbReference type="SUPFAM" id="SSF144232">
    <property type="entry name" value="HIT/MYND zinc finger-like"/>
    <property type="match status" value="1"/>
</dbReference>
<organism evidence="3 4">
    <name type="scientific">Kalanchoe fedtschenkoi</name>
    <name type="common">Lavender scallops</name>
    <name type="synonym">South American air plant</name>
    <dbReference type="NCBI Taxonomy" id="63787"/>
    <lineage>
        <taxon>Eukaryota</taxon>
        <taxon>Viridiplantae</taxon>
        <taxon>Streptophyta</taxon>
        <taxon>Embryophyta</taxon>
        <taxon>Tracheophyta</taxon>
        <taxon>Spermatophyta</taxon>
        <taxon>Magnoliopsida</taxon>
        <taxon>eudicotyledons</taxon>
        <taxon>Gunneridae</taxon>
        <taxon>Pentapetalae</taxon>
        <taxon>Saxifragales</taxon>
        <taxon>Crassulaceae</taxon>
        <taxon>Kalanchoe</taxon>
    </lineage>
</organism>
<dbReference type="Proteomes" id="UP000594263">
    <property type="component" value="Unplaced"/>
</dbReference>
<sequence>MDPKENNAVAIQSRKLSKKTLLATAGSRSSSPMSDSISLTDKGSNSSLLSSATRTICHVCQKQFSQYTCPRCNFLG</sequence>
<protein>
    <recommendedName>
        <fullName evidence="2">HIT-type domain-containing protein</fullName>
    </recommendedName>
</protein>
<dbReference type="AlphaFoldDB" id="A0A7N0VKY0"/>
<dbReference type="Pfam" id="PF04438">
    <property type="entry name" value="zf-HIT"/>
    <property type="match status" value="1"/>
</dbReference>
<proteinExistence type="predicted"/>
<accession>A0A7N0VKY0</accession>
<dbReference type="EnsemblPlants" id="Kaladp1199s0001.1.v1.1">
    <property type="protein sequence ID" value="Kaladp1199s0001.1.v1.1"/>
    <property type="gene ID" value="Kaladp1199s0001.v1.1"/>
</dbReference>